<dbReference type="Proteomes" id="UP000290932">
    <property type="component" value="Unassembled WGS sequence"/>
</dbReference>
<dbReference type="SUPFAM" id="SSF54427">
    <property type="entry name" value="NTF2-like"/>
    <property type="match status" value="2"/>
</dbReference>
<dbReference type="AlphaFoldDB" id="A0A498GYM5"/>
<dbReference type="EMBL" id="LHQS01000002">
    <property type="protein sequence ID" value="RXE55662.1"/>
    <property type="molecule type" value="Genomic_DNA"/>
</dbReference>
<keyword evidence="3" id="KW-1185">Reference proteome</keyword>
<comment type="caution">
    <text evidence="2">The sequence shown here is derived from an EMBL/GenBank/DDBJ whole genome shotgun (WGS) entry which is preliminary data.</text>
</comment>
<dbReference type="InterPro" id="IPR032710">
    <property type="entry name" value="NTF2-like_dom_sf"/>
</dbReference>
<sequence>MERVATAITHCFMRLVNGRPGSFESLFAGEPRINTPLHGEIRGRRAFAGFIDEQRRLLSEEKARAELFAITATGERIVAEFLLTLHRGGTPVVIPIAVAADRTADAVSMIRVYYSSWPLRGRHRIRPPIIVPAADLVEPAIVRAYTAALKRGDTEAVLTLFEEDGYAREPSGAGFRHEGVEGLRAFYSEILADGGISLTHCTATFDGTRCAVEYTCDRWGTEALPPQAGMAVYELSGNGRLAAARIYDDISPPGERG</sequence>
<dbReference type="Gene3D" id="3.10.450.50">
    <property type="match status" value="2"/>
</dbReference>
<evidence type="ECO:0000259" key="1">
    <source>
        <dbReference type="Pfam" id="PF12680"/>
    </source>
</evidence>
<proteinExistence type="predicted"/>
<evidence type="ECO:0000313" key="3">
    <source>
        <dbReference type="Proteomes" id="UP000290932"/>
    </source>
</evidence>
<protein>
    <recommendedName>
        <fullName evidence="1">SnoaL-like domain-containing protein</fullName>
    </recommendedName>
</protein>
<reference evidence="2 3" key="1">
    <citation type="journal article" date="2015" name="Int. J. Syst. Evol. Microbiol.">
        <title>Methanoculleus taiwanensis sp. nov., a methanogen isolated from deep marine sediment at the deformation front area near Taiwan.</title>
        <authorList>
            <person name="Weng C.Y."/>
            <person name="Chen S.C."/>
            <person name="Lai M.C."/>
            <person name="Wu S.Y."/>
            <person name="Lin S."/>
            <person name="Yang T.F."/>
            <person name="Chen P.C."/>
        </authorList>
    </citation>
    <scope>NUCLEOTIDE SEQUENCE [LARGE SCALE GENOMIC DNA]</scope>
    <source>
        <strain evidence="2 3">CYW4</strain>
    </source>
</reference>
<dbReference type="OrthoDB" id="142310at2157"/>
<evidence type="ECO:0000313" key="2">
    <source>
        <dbReference type="EMBL" id="RXE55662.1"/>
    </source>
</evidence>
<name>A0A498GYM5_9EURY</name>
<dbReference type="RefSeq" id="WP_128693347.1">
    <property type="nucleotide sequence ID" value="NZ_LHQS01000002.1"/>
</dbReference>
<dbReference type="Pfam" id="PF12680">
    <property type="entry name" value="SnoaL_2"/>
    <property type="match status" value="1"/>
</dbReference>
<dbReference type="InterPro" id="IPR037401">
    <property type="entry name" value="SnoaL-like"/>
</dbReference>
<organism evidence="2 3">
    <name type="scientific">Methanoculleus taiwanensis</name>
    <dbReference type="NCBI Taxonomy" id="1550565"/>
    <lineage>
        <taxon>Archaea</taxon>
        <taxon>Methanobacteriati</taxon>
        <taxon>Methanobacteriota</taxon>
        <taxon>Stenosarchaea group</taxon>
        <taxon>Methanomicrobia</taxon>
        <taxon>Methanomicrobiales</taxon>
        <taxon>Methanomicrobiaceae</taxon>
        <taxon>Methanoculleus</taxon>
    </lineage>
</organism>
<gene>
    <name evidence="2" type="ORF">ABH15_05315</name>
</gene>
<accession>A0A498GYM5</accession>
<feature type="domain" description="SnoaL-like" evidence="1">
    <location>
        <begin position="142"/>
        <end position="242"/>
    </location>
</feature>